<accession>A0A9W6X0C0</accession>
<keyword evidence="3" id="KW-1185">Reference proteome</keyword>
<sequence length="79" mass="8382">MNDAYGKNGDSIDGDCSGDNGYSGDTGDTGDSGGSVIKVKVTHVTLRIALTMGRSKRPATSTSFYKRTKKMMKKLKMAA</sequence>
<feature type="compositionally biased region" description="Low complexity" evidence="1">
    <location>
        <begin position="17"/>
        <end position="26"/>
    </location>
</feature>
<protein>
    <submittedName>
        <fullName evidence="2">Unnamed protein product</fullName>
    </submittedName>
</protein>
<dbReference type="AlphaFoldDB" id="A0A9W6X0C0"/>
<evidence type="ECO:0000313" key="2">
    <source>
        <dbReference type="EMBL" id="GMF24088.1"/>
    </source>
</evidence>
<evidence type="ECO:0000313" key="3">
    <source>
        <dbReference type="Proteomes" id="UP001165121"/>
    </source>
</evidence>
<name>A0A9W6X0C0_9STRA</name>
<reference evidence="2" key="1">
    <citation type="submission" date="2023-04" db="EMBL/GenBank/DDBJ databases">
        <title>Phytophthora fragariaefolia NBRC 109709.</title>
        <authorList>
            <person name="Ichikawa N."/>
            <person name="Sato H."/>
            <person name="Tonouchi N."/>
        </authorList>
    </citation>
    <scope>NUCLEOTIDE SEQUENCE</scope>
    <source>
        <strain evidence="2">NBRC 109709</strain>
    </source>
</reference>
<comment type="caution">
    <text evidence="2">The sequence shown here is derived from an EMBL/GenBank/DDBJ whole genome shotgun (WGS) entry which is preliminary data.</text>
</comment>
<proteinExistence type="predicted"/>
<evidence type="ECO:0000256" key="1">
    <source>
        <dbReference type="SAM" id="MobiDB-lite"/>
    </source>
</evidence>
<feature type="region of interest" description="Disordered" evidence="1">
    <location>
        <begin position="1"/>
        <end position="35"/>
    </location>
</feature>
<dbReference type="EMBL" id="BSXT01000312">
    <property type="protein sequence ID" value="GMF24088.1"/>
    <property type="molecule type" value="Genomic_DNA"/>
</dbReference>
<gene>
    <name evidence="2" type="ORF">Pfra01_000396100</name>
</gene>
<dbReference type="Proteomes" id="UP001165121">
    <property type="component" value="Unassembled WGS sequence"/>
</dbReference>
<organism evidence="2 3">
    <name type="scientific">Phytophthora fragariaefolia</name>
    <dbReference type="NCBI Taxonomy" id="1490495"/>
    <lineage>
        <taxon>Eukaryota</taxon>
        <taxon>Sar</taxon>
        <taxon>Stramenopiles</taxon>
        <taxon>Oomycota</taxon>
        <taxon>Peronosporomycetes</taxon>
        <taxon>Peronosporales</taxon>
        <taxon>Peronosporaceae</taxon>
        <taxon>Phytophthora</taxon>
    </lineage>
</organism>